<name>A0A8X6GNV7_TRICU</name>
<protein>
    <submittedName>
        <fullName evidence="2">Uncharacterized protein</fullName>
    </submittedName>
</protein>
<organism evidence="2 3">
    <name type="scientific">Trichonephila clavata</name>
    <name type="common">Joro spider</name>
    <name type="synonym">Nephila clavata</name>
    <dbReference type="NCBI Taxonomy" id="2740835"/>
    <lineage>
        <taxon>Eukaryota</taxon>
        <taxon>Metazoa</taxon>
        <taxon>Ecdysozoa</taxon>
        <taxon>Arthropoda</taxon>
        <taxon>Chelicerata</taxon>
        <taxon>Arachnida</taxon>
        <taxon>Araneae</taxon>
        <taxon>Araneomorphae</taxon>
        <taxon>Entelegynae</taxon>
        <taxon>Araneoidea</taxon>
        <taxon>Nephilidae</taxon>
        <taxon>Trichonephila</taxon>
    </lineage>
</organism>
<evidence type="ECO:0000256" key="1">
    <source>
        <dbReference type="SAM" id="MobiDB-lite"/>
    </source>
</evidence>
<dbReference type="EMBL" id="BMAO01016196">
    <property type="protein sequence ID" value="GFR06899.1"/>
    <property type="molecule type" value="Genomic_DNA"/>
</dbReference>
<evidence type="ECO:0000313" key="2">
    <source>
        <dbReference type="EMBL" id="GFR06899.1"/>
    </source>
</evidence>
<keyword evidence="3" id="KW-1185">Reference proteome</keyword>
<evidence type="ECO:0000313" key="3">
    <source>
        <dbReference type="Proteomes" id="UP000887116"/>
    </source>
</evidence>
<proteinExistence type="predicted"/>
<reference evidence="2" key="1">
    <citation type="submission" date="2020-07" db="EMBL/GenBank/DDBJ databases">
        <title>Multicomponent nature underlies the extraordinary mechanical properties of spider dragline silk.</title>
        <authorList>
            <person name="Kono N."/>
            <person name="Nakamura H."/>
            <person name="Mori M."/>
            <person name="Yoshida Y."/>
            <person name="Ohtoshi R."/>
            <person name="Malay A.D."/>
            <person name="Moran D.A.P."/>
            <person name="Tomita M."/>
            <person name="Numata K."/>
            <person name="Arakawa K."/>
        </authorList>
    </citation>
    <scope>NUCLEOTIDE SEQUENCE</scope>
</reference>
<feature type="region of interest" description="Disordered" evidence="1">
    <location>
        <begin position="1"/>
        <end position="27"/>
    </location>
</feature>
<dbReference type="AlphaFoldDB" id="A0A8X6GNV7"/>
<accession>A0A8X6GNV7</accession>
<sequence>MGEGDVEAGRSSDAGSREAQGELMVREGQARDEITKVELTLVKGREEVQCRLPHFTVNFITRMEHGRRDAHWNRGIYLNDRHHLHRRMMKARRSIF</sequence>
<comment type="caution">
    <text evidence="2">The sequence shown here is derived from an EMBL/GenBank/DDBJ whole genome shotgun (WGS) entry which is preliminary data.</text>
</comment>
<gene>
    <name evidence="2" type="ORF">TNCT_323561</name>
</gene>
<dbReference type="Proteomes" id="UP000887116">
    <property type="component" value="Unassembled WGS sequence"/>
</dbReference>
<feature type="compositionally biased region" description="Basic and acidic residues" evidence="1">
    <location>
        <begin position="7"/>
        <end position="27"/>
    </location>
</feature>